<comment type="subcellular location">
    <subcellularLocation>
        <location evidence="1">Nucleus</location>
    </subcellularLocation>
</comment>
<feature type="domain" description="C2H2-type" evidence="8">
    <location>
        <begin position="306"/>
        <end position="333"/>
    </location>
</feature>
<name>A0ABQ8RW40_PERAM</name>
<evidence type="ECO:0000313" key="9">
    <source>
        <dbReference type="EMBL" id="KAJ4425869.1"/>
    </source>
</evidence>
<protein>
    <recommendedName>
        <fullName evidence="8">C2H2-type domain-containing protein</fullName>
    </recommendedName>
</protein>
<evidence type="ECO:0000256" key="4">
    <source>
        <dbReference type="ARBA" id="ARBA00022771"/>
    </source>
</evidence>
<dbReference type="InterPro" id="IPR036236">
    <property type="entry name" value="Znf_C2H2_sf"/>
</dbReference>
<evidence type="ECO:0000256" key="6">
    <source>
        <dbReference type="ARBA" id="ARBA00023242"/>
    </source>
</evidence>
<evidence type="ECO:0000256" key="2">
    <source>
        <dbReference type="ARBA" id="ARBA00022723"/>
    </source>
</evidence>
<keyword evidence="4 7" id="KW-0863">Zinc-finger</keyword>
<dbReference type="InterPro" id="IPR050331">
    <property type="entry name" value="Zinc_finger"/>
</dbReference>
<dbReference type="PROSITE" id="PS00028">
    <property type="entry name" value="ZINC_FINGER_C2H2_1"/>
    <property type="match status" value="8"/>
</dbReference>
<dbReference type="PROSITE" id="PS50157">
    <property type="entry name" value="ZINC_FINGER_C2H2_2"/>
    <property type="match status" value="8"/>
</dbReference>
<dbReference type="PANTHER" id="PTHR16515">
    <property type="entry name" value="PR DOMAIN ZINC FINGER PROTEIN"/>
    <property type="match status" value="1"/>
</dbReference>
<sequence length="445" mass="50266">MLASRSGGPGFADIHDSTVSSMCGSNANEDHVTVYQGPDNNFVSFGKLLSADGDGRKFICPVCGKSFSQANNLRVHCRLHTGEKPFKCTECGKRFSHSTHLKEHKRVHTGEKPYKCRTCGRFFSQLGHLKRHERQHTGDKPYKCNVCGREFSVAMYMIKTEPDVDPMAIPTSDSTDVEEKKLLSEELNLLNKSSPEMKRECNDCESTVSSEIKFEETPVPINFPKVKCEDQPEIFELNTIKEELKLEVTPEENEVLTQSFSDVRDSTVSSKCDIIANEDHVTLYQSSKNYISGDELVPVDRDGKQFKCALCGKCFSRSSHLKDHDLVHSGEKPFKCDACGKRFSQSGHLRSHNVIHTGKKPFKCHICGKFYSQIGHLQHHKRQHTGAKPFKCDVCVEDFSGKSILKIHLRKHTGEKPYTCHVCGESFSQLGNKKRHERVHISDKQ</sequence>
<dbReference type="SUPFAM" id="SSF57667">
    <property type="entry name" value="beta-beta-alpha zinc fingers"/>
    <property type="match status" value="5"/>
</dbReference>
<dbReference type="Gene3D" id="3.30.160.60">
    <property type="entry name" value="Classic Zinc Finger"/>
    <property type="match status" value="9"/>
</dbReference>
<comment type="caution">
    <text evidence="9">The sequence shown here is derived from an EMBL/GenBank/DDBJ whole genome shotgun (WGS) entry which is preliminary data.</text>
</comment>
<dbReference type="Proteomes" id="UP001148838">
    <property type="component" value="Unassembled WGS sequence"/>
</dbReference>
<keyword evidence="2" id="KW-0479">Metal-binding</keyword>
<dbReference type="SMART" id="SM00355">
    <property type="entry name" value="ZnF_C2H2"/>
    <property type="match status" value="8"/>
</dbReference>
<evidence type="ECO:0000256" key="1">
    <source>
        <dbReference type="ARBA" id="ARBA00004123"/>
    </source>
</evidence>
<organism evidence="9 10">
    <name type="scientific">Periplaneta americana</name>
    <name type="common">American cockroach</name>
    <name type="synonym">Blatta americana</name>
    <dbReference type="NCBI Taxonomy" id="6978"/>
    <lineage>
        <taxon>Eukaryota</taxon>
        <taxon>Metazoa</taxon>
        <taxon>Ecdysozoa</taxon>
        <taxon>Arthropoda</taxon>
        <taxon>Hexapoda</taxon>
        <taxon>Insecta</taxon>
        <taxon>Pterygota</taxon>
        <taxon>Neoptera</taxon>
        <taxon>Polyneoptera</taxon>
        <taxon>Dictyoptera</taxon>
        <taxon>Blattodea</taxon>
        <taxon>Blattoidea</taxon>
        <taxon>Blattidae</taxon>
        <taxon>Blattinae</taxon>
        <taxon>Periplaneta</taxon>
    </lineage>
</organism>
<feature type="domain" description="C2H2-type" evidence="8">
    <location>
        <begin position="86"/>
        <end position="113"/>
    </location>
</feature>
<dbReference type="EMBL" id="JAJSOF020000041">
    <property type="protein sequence ID" value="KAJ4425869.1"/>
    <property type="molecule type" value="Genomic_DNA"/>
</dbReference>
<feature type="domain" description="C2H2-type" evidence="8">
    <location>
        <begin position="114"/>
        <end position="141"/>
    </location>
</feature>
<evidence type="ECO:0000256" key="3">
    <source>
        <dbReference type="ARBA" id="ARBA00022737"/>
    </source>
</evidence>
<evidence type="ECO:0000313" key="10">
    <source>
        <dbReference type="Proteomes" id="UP001148838"/>
    </source>
</evidence>
<feature type="domain" description="C2H2-type" evidence="8">
    <location>
        <begin position="390"/>
        <end position="417"/>
    </location>
</feature>
<proteinExistence type="predicted"/>
<evidence type="ECO:0000256" key="5">
    <source>
        <dbReference type="ARBA" id="ARBA00022833"/>
    </source>
</evidence>
<dbReference type="Pfam" id="PF00096">
    <property type="entry name" value="zf-C2H2"/>
    <property type="match status" value="7"/>
</dbReference>
<feature type="domain" description="C2H2-type" evidence="8">
    <location>
        <begin position="418"/>
        <end position="445"/>
    </location>
</feature>
<keyword evidence="6" id="KW-0539">Nucleus</keyword>
<reference evidence="9 10" key="1">
    <citation type="journal article" date="2022" name="Allergy">
        <title>Genome assembly and annotation of Periplaneta americana reveal a comprehensive cockroach allergen profile.</title>
        <authorList>
            <person name="Wang L."/>
            <person name="Xiong Q."/>
            <person name="Saelim N."/>
            <person name="Wang L."/>
            <person name="Nong W."/>
            <person name="Wan A.T."/>
            <person name="Shi M."/>
            <person name="Liu X."/>
            <person name="Cao Q."/>
            <person name="Hui J.H.L."/>
            <person name="Sookrung N."/>
            <person name="Leung T.F."/>
            <person name="Tungtrongchitr A."/>
            <person name="Tsui S.K.W."/>
        </authorList>
    </citation>
    <scope>NUCLEOTIDE SEQUENCE [LARGE SCALE GENOMIC DNA]</scope>
    <source>
        <strain evidence="9">PWHHKU_190912</strain>
    </source>
</reference>
<evidence type="ECO:0000256" key="7">
    <source>
        <dbReference type="PROSITE-ProRule" id="PRU00042"/>
    </source>
</evidence>
<dbReference type="InterPro" id="IPR013087">
    <property type="entry name" value="Znf_C2H2_type"/>
</dbReference>
<accession>A0ABQ8RW40</accession>
<keyword evidence="3" id="KW-0677">Repeat</keyword>
<keyword evidence="10" id="KW-1185">Reference proteome</keyword>
<feature type="domain" description="C2H2-type" evidence="8">
    <location>
        <begin position="334"/>
        <end position="361"/>
    </location>
</feature>
<feature type="domain" description="C2H2-type" evidence="8">
    <location>
        <begin position="58"/>
        <end position="85"/>
    </location>
</feature>
<feature type="domain" description="C2H2-type" evidence="8">
    <location>
        <begin position="362"/>
        <end position="389"/>
    </location>
</feature>
<dbReference type="PANTHER" id="PTHR16515:SF66">
    <property type="entry name" value="C2H2-TYPE DOMAIN-CONTAINING PROTEIN"/>
    <property type="match status" value="1"/>
</dbReference>
<gene>
    <name evidence="9" type="ORF">ANN_27495</name>
</gene>
<evidence type="ECO:0000259" key="8">
    <source>
        <dbReference type="PROSITE" id="PS50157"/>
    </source>
</evidence>
<keyword evidence="5" id="KW-0862">Zinc</keyword>